<protein>
    <submittedName>
        <fullName evidence="2">Uncharacterized protein</fullName>
    </submittedName>
</protein>
<gene>
    <name evidence="2" type="ORF">M9458_021299</name>
</gene>
<keyword evidence="3" id="KW-1185">Reference proteome</keyword>
<organism evidence="2 3">
    <name type="scientific">Cirrhinus mrigala</name>
    <name type="common">Mrigala</name>
    <dbReference type="NCBI Taxonomy" id="683832"/>
    <lineage>
        <taxon>Eukaryota</taxon>
        <taxon>Metazoa</taxon>
        <taxon>Chordata</taxon>
        <taxon>Craniata</taxon>
        <taxon>Vertebrata</taxon>
        <taxon>Euteleostomi</taxon>
        <taxon>Actinopterygii</taxon>
        <taxon>Neopterygii</taxon>
        <taxon>Teleostei</taxon>
        <taxon>Ostariophysi</taxon>
        <taxon>Cypriniformes</taxon>
        <taxon>Cyprinidae</taxon>
        <taxon>Labeoninae</taxon>
        <taxon>Labeonini</taxon>
        <taxon>Cirrhinus</taxon>
    </lineage>
</organism>
<feature type="region of interest" description="Disordered" evidence="1">
    <location>
        <begin position="31"/>
        <end position="99"/>
    </location>
</feature>
<dbReference type="Proteomes" id="UP001529510">
    <property type="component" value="Unassembled WGS sequence"/>
</dbReference>
<evidence type="ECO:0000313" key="3">
    <source>
        <dbReference type="Proteomes" id="UP001529510"/>
    </source>
</evidence>
<name>A0ABD0Q6L6_CIRMR</name>
<dbReference type="AlphaFoldDB" id="A0ABD0Q6L6"/>
<dbReference type="EMBL" id="JAMKFB020000010">
    <property type="protein sequence ID" value="KAL0181924.1"/>
    <property type="molecule type" value="Genomic_DNA"/>
</dbReference>
<reference evidence="2 3" key="1">
    <citation type="submission" date="2024-05" db="EMBL/GenBank/DDBJ databases">
        <title>Genome sequencing and assembly of Indian major carp, Cirrhinus mrigala (Hamilton, 1822).</title>
        <authorList>
            <person name="Mohindra V."/>
            <person name="Chowdhury L.M."/>
            <person name="Lal K."/>
            <person name="Jena J.K."/>
        </authorList>
    </citation>
    <scope>NUCLEOTIDE SEQUENCE [LARGE SCALE GENOMIC DNA]</scope>
    <source>
        <strain evidence="2">CM1030</strain>
        <tissue evidence="2">Blood</tissue>
    </source>
</reference>
<comment type="caution">
    <text evidence="2">The sequence shown here is derived from an EMBL/GenBank/DDBJ whole genome shotgun (WGS) entry which is preliminary data.</text>
</comment>
<evidence type="ECO:0000313" key="2">
    <source>
        <dbReference type="EMBL" id="KAL0181924.1"/>
    </source>
</evidence>
<accession>A0ABD0Q6L6</accession>
<sequence length="155" mass="16890">ADMPKEDVSVVEVDVFDGKSLCEEDKAVLPLKKDNSGIGGSVSDSDEGDSGQTTASTVHGYKGQTPNHQPPVFARSESTQPLLDCEEHPDHLNESGGQARNSYFRRGRELEQGLVLLLSVRRRGSARLCLKLHAAAERLPTSVTFIRMLAYLTVP</sequence>
<evidence type="ECO:0000256" key="1">
    <source>
        <dbReference type="SAM" id="MobiDB-lite"/>
    </source>
</evidence>
<feature type="non-terminal residue" evidence="2">
    <location>
        <position position="1"/>
    </location>
</feature>
<proteinExistence type="predicted"/>
<feature type="non-terminal residue" evidence="2">
    <location>
        <position position="155"/>
    </location>
</feature>